<protein>
    <submittedName>
        <fullName evidence="6">RNA polymerase-binding transcription factor DksA</fullName>
    </submittedName>
</protein>
<evidence type="ECO:0000256" key="2">
    <source>
        <dbReference type="ARBA" id="ARBA00022771"/>
    </source>
</evidence>
<evidence type="ECO:0000313" key="7">
    <source>
        <dbReference type="Proteomes" id="UP000466345"/>
    </source>
</evidence>
<dbReference type="Proteomes" id="UP000466345">
    <property type="component" value="Unassembled WGS sequence"/>
</dbReference>
<dbReference type="PROSITE" id="PS51128">
    <property type="entry name" value="ZF_DKSA_2"/>
    <property type="match status" value="1"/>
</dbReference>
<proteinExistence type="predicted"/>
<sequence length="99" mass="11020">MTRDATQPAEARRRLEHARDSRLAQLKALTETGQSAEGHLSAVQRAAMLQVLEEIDEAVARIDRGTYGTCLGCEKPVPAERLEILPYARFCVTCRHRSA</sequence>
<evidence type="ECO:0000313" key="6">
    <source>
        <dbReference type="EMBL" id="MQY11796.1"/>
    </source>
</evidence>
<feature type="zinc finger region" description="dksA C4-type" evidence="4">
    <location>
        <begin position="70"/>
        <end position="94"/>
    </location>
</feature>
<reference evidence="6 7" key="1">
    <citation type="submission" date="2019-10" db="EMBL/GenBank/DDBJ databases">
        <title>Streptomyces smaragdinus sp. nov. and Streptomyces fabii sp. nov., isolated from the gut of fungus growing-termite Macrotermes natalensis.</title>
        <authorList>
            <person name="Schwitalla J."/>
            <person name="Benndorf R."/>
            <person name="Martin K."/>
            <person name="De Beer W."/>
            <person name="Kaster A.-K."/>
            <person name="Vollmers J."/>
            <person name="Poulsen M."/>
            <person name="Beemelmanns C."/>
        </authorList>
    </citation>
    <scope>NUCLEOTIDE SEQUENCE [LARGE SCALE GENOMIC DNA]</scope>
    <source>
        <strain evidence="6 7">RB5</strain>
    </source>
</reference>
<dbReference type="SUPFAM" id="SSF57716">
    <property type="entry name" value="Glucocorticoid receptor-like (DNA-binding domain)"/>
    <property type="match status" value="1"/>
</dbReference>
<evidence type="ECO:0000256" key="4">
    <source>
        <dbReference type="PROSITE-ProRule" id="PRU00510"/>
    </source>
</evidence>
<evidence type="ECO:0000259" key="5">
    <source>
        <dbReference type="Pfam" id="PF01258"/>
    </source>
</evidence>
<organism evidence="6 7">
    <name type="scientific">Streptomyces smaragdinus</name>
    <dbReference type="NCBI Taxonomy" id="2585196"/>
    <lineage>
        <taxon>Bacteria</taxon>
        <taxon>Bacillati</taxon>
        <taxon>Actinomycetota</taxon>
        <taxon>Actinomycetes</taxon>
        <taxon>Kitasatosporales</taxon>
        <taxon>Streptomycetaceae</taxon>
        <taxon>Streptomyces</taxon>
    </lineage>
</organism>
<dbReference type="Gene3D" id="1.20.120.910">
    <property type="entry name" value="DksA, coiled-coil domain"/>
    <property type="match status" value="1"/>
</dbReference>
<dbReference type="OrthoDB" id="1121111at2"/>
<dbReference type="AlphaFoldDB" id="A0A7K0CEJ4"/>
<dbReference type="PANTHER" id="PTHR33823">
    <property type="entry name" value="RNA POLYMERASE-BINDING TRANSCRIPTION FACTOR DKSA-RELATED"/>
    <property type="match status" value="1"/>
</dbReference>
<keyword evidence="3" id="KW-0862">Zinc</keyword>
<gene>
    <name evidence="6" type="primary">dksA_1</name>
    <name evidence="6" type="ORF">SRB5_19150</name>
</gene>
<keyword evidence="1" id="KW-0479">Metal-binding</keyword>
<accession>A0A7K0CEJ4</accession>
<dbReference type="InterPro" id="IPR000962">
    <property type="entry name" value="Znf_DskA_TraR"/>
</dbReference>
<name>A0A7K0CEJ4_9ACTN</name>
<evidence type="ECO:0000256" key="3">
    <source>
        <dbReference type="ARBA" id="ARBA00022833"/>
    </source>
</evidence>
<keyword evidence="7" id="KW-1185">Reference proteome</keyword>
<dbReference type="EMBL" id="WEGJ01000004">
    <property type="protein sequence ID" value="MQY11796.1"/>
    <property type="molecule type" value="Genomic_DNA"/>
</dbReference>
<dbReference type="Pfam" id="PF01258">
    <property type="entry name" value="zf-dskA_traR"/>
    <property type="match status" value="1"/>
</dbReference>
<dbReference type="RefSeq" id="WP_153451065.1">
    <property type="nucleotide sequence ID" value="NZ_WEGJ01000004.1"/>
</dbReference>
<dbReference type="PANTHER" id="PTHR33823:SF4">
    <property type="entry name" value="GENERAL STRESS PROTEIN 16O"/>
    <property type="match status" value="1"/>
</dbReference>
<comment type="caution">
    <text evidence="6">The sequence shown here is derived from an EMBL/GenBank/DDBJ whole genome shotgun (WGS) entry which is preliminary data.</text>
</comment>
<feature type="domain" description="Zinc finger DksA/TraR C4-type" evidence="5">
    <location>
        <begin position="65"/>
        <end position="97"/>
    </location>
</feature>
<dbReference type="GO" id="GO:0008270">
    <property type="term" value="F:zinc ion binding"/>
    <property type="evidence" value="ECO:0007669"/>
    <property type="project" value="UniProtKB-KW"/>
</dbReference>
<keyword evidence="2" id="KW-0863">Zinc-finger</keyword>
<evidence type="ECO:0000256" key="1">
    <source>
        <dbReference type="ARBA" id="ARBA00022723"/>
    </source>
</evidence>